<evidence type="ECO:0000259" key="2">
    <source>
        <dbReference type="Pfam" id="PF04773"/>
    </source>
</evidence>
<keyword evidence="1" id="KW-0812">Transmembrane</keyword>
<dbReference type="InterPro" id="IPR006860">
    <property type="entry name" value="FecR"/>
</dbReference>
<dbReference type="PANTHER" id="PTHR30273:SF2">
    <property type="entry name" value="PROTEIN FECR"/>
    <property type="match status" value="1"/>
</dbReference>
<evidence type="ECO:0000313" key="5">
    <source>
        <dbReference type="Proteomes" id="UP000646484"/>
    </source>
</evidence>
<accession>A0ABR7D3Z2</accession>
<gene>
    <name evidence="4" type="ORF">H8S64_16390</name>
</gene>
<evidence type="ECO:0000256" key="1">
    <source>
        <dbReference type="SAM" id="Phobius"/>
    </source>
</evidence>
<dbReference type="InterPro" id="IPR032508">
    <property type="entry name" value="FecR_C"/>
</dbReference>
<dbReference type="Pfam" id="PF16344">
    <property type="entry name" value="FecR_C"/>
    <property type="match status" value="1"/>
</dbReference>
<evidence type="ECO:0000259" key="3">
    <source>
        <dbReference type="Pfam" id="PF16344"/>
    </source>
</evidence>
<dbReference type="Pfam" id="PF04773">
    <property type="entry name" value="FecR"/>
    <property type="match status" value="1"/>
</dbReference>
<proteinExistence type="predicted"/>
<dbReference type="Gene3D" id="2.60.120.1440">
    <property type="match status" value="1"/>
</dbReference>
<comment type="caution">
    <text evidence="4">The sequence shown here is derived from an EMBL/GenBank/DDBJ whole genome shotgun (WGS) entry which is preliminary data.</text>
</comment>
<feature type="domain" description="FecR protein" evidence="2">
    <location>
        <begin position="177"/>
        <end position="272"/>
    </location>
</feature>
<name>A0ABR7D3Z2_9BACT</name>
<feature type="transmembrane region" description="Helical" evidence="1">
    <location>
        <begin position="85"/>
        <end position="103"/>
    </location>
</feature>
<dbReference type="PANTHER" id="PTHR30273">
    <property type="entry name" value="PERIPLASMIC SIGNAL SENSOR AND SIGMA FACTOR ACTIVATOR FECR-RELATED"/>
    <property type="match status" value="1"/>
</dbReference>
<sequence length="387" mass="43821">MSEENLKIADIIYAYIDGSITEGQLGELTRWLGAAAEHREVFERLIAAASYRDKEAIYRRFDEYYNFDRLRRAIRHQRRIEWRRIAAAAAVVILPLLVTFFLLEQRVDSVRQEYPGEMTLLPGKSMATLTLSDGSSKALNRENFTVVDGSKRIVSNRGGLVYTGKDTSSVEEEVYNTIRVPRGAEFNVTLDDGTKVWLNSESSIRFPVAFLGEERRIWVSGEVFAEVAEDAGRPFIMNTGKIDIKVLGTKFNVRAYSDEECIMTTLVEGAVQVDDSSGEVAVLSPSEQLVYDKASGRNDVRKVDVELFVSWKDGVYLFESQRLEDIMTLISKWYDVEVFYQNAGVKDIIFSGRLKRYENAETLLNVFESLGGVRFTVQGKTVVVEAE</sequence>
<keyword evidence="5" id="KW-1185">Reference proteome</keyword>
<protein>
    <submittedName>
        <fullName evidence="4">DUF4974 domain-containing protein</fullName>
    </submittedName>
</protein>
<organism evidence="4 5">
    <name type="scientific">Butyricimonas hominis</name>
    <dbReference type="NCBI Taxonomy" id="2763032"/>
    <lineage>
        <taxon>Bacteria</taxon>
        <taxon>Pseudomonadati</taxon>
        <taxon>Bacteroidota</taxon>
        <taxon>Bacteroidia</taxon>
        <taxon>Bacteroidales</taxon>
        <taxon>Odoribacteraceae</taxon>
        <taxon>Butyricimonas</taxon>
    </lineage>
</organism>
<reference evidence="4 5" key="1">
    <citation type="submission" date="2020-08" db="EMBL/GenBank/DDBJ databases">
        <title>Genome public.</title>
        <authorList>
            <person name="Liu C."/>
            <person name="Sun Q."/>
        </authorList>
    </citation>
    <scope>NUCLEOTIDE SEQUENCE [LARGE SCALE GENOMIC DNA]</scope>
    <source>
        <strain evidence="4 5">NSJ-56</strain>
    </source>
</reference>
<keyword evidence="1" id="KW-0472">Membrane</keyword>
<keyword evidence="1" id="KW-1133">Transmembrane helix</keyword>
<dbReference type="InterPro" id="IPR012373">
    <property type="entry name" value="Ferrdict_sens_TM"/>
</dbReference>
<dbReference type="Gene3D" id="3.55.50.30">
    <property type="match status" value="1"/>
</dbReference>
<evidence type="ECO:0000313" key="4">
    <source>
        <dbReference type="EMBL" id="MBC5622673.1"/>
    </source>
</evidence>
<dbReference type="Proteomes" id="UP000646484">
    <property type="component" value="Unassembled WGS sequence"/>
</dbReference>
<feature type="domain" description="Protein FecR C-terminal" evidence="3">
    <location>
        <begin position="316"/>
        <end position="384"/>
    </location>
</feature>
<dbReference type="EMBL" id="JACOOH010000007">
    <property type="protein sequence ID" value="MBC5622673.1"/>
    <property type="molecule type" value="Genomic_DNA"/>
</dbReference>
<dbReference type="RefSeq" id="WP_186977478.1">
    <property type="nucleotide sequence ID" value="NZ_JACOOH010000007.1"/>
</dbReference>